<dbReference type="InterPro" id="IPR002104">
    <property type="entry name" value="Integrase_catalytic"/>
</dbReference>
<keyword evidence="2" id="KW-0732">Signal</keyword>
<comment type="caution">
    <text evidence="4">The sequence shown here is derived from an EMBL/GenBank/DDBJ whole genome shotgun (WGS) entry which is preliminary data.</text>
</comment>
<dbReference type="PANTHER" id="PTHR35617:SF3">
    <property type="entry name" value="CORE-BINDING (CB) DOMAIN-CONTAINING PROTEIN"/>
    <property type="match status" value="1"/>
</dbReference>
<keyword evidence="1" id="KW-0233">DNA recombination</keyword>
<dbReference type="PANTHER" id="PTHR35617">
    <property type="entry name" value="PHAGE_INTEGRASE DOMAIN-CONTAINING PROTEIN"/>
    <property type="match status" value="1"/>
</dbReference>
<dbReference type="Proteomes" id="UP000814243">
    <property type="component" value="Unassembled WGS sequence"/>
</dbReference>
<dbReference type="InterPro" id="IPR013762">
    <property type="entry name" value="Integrase-like_cat_sf"/>
</dbReference>
<dbReference type="Pfam" id="PF00589">
    <property type="entry name" value="Phage_integrase"/>
    <property type="match status" value="1"/>
</dbReference>
<proteinExistence type="predicted"/>
<dbReference type="GO" id="GO:0015074">
    <property type="term" value="P:DNA integration"/>
    <property type="evidence" value="ECO:0007669"/>
    <property type="project" value="InterPro"/>
</dbReference>
<evidence type="ECO:0000313" key="5">
    <source>
        <dbReference type="Proteomes" id="UP000814243"/>
    </source>
</evidence>
<evidence type="ECO:0000313" key="4">
    <source>
        <dbReference type="EMBL" id="KAH9634343.1"/>
    </source>
</evidence>
<evidence type="ECO:0000256" key="2">
    <source>
        <dbReference type="SAM" id="SignalP"/>
    </source>
</evidence>
<feature type="signal peptide" evidence="2">
    <location>
        <begin position="1"/>
        <end position="19"/>
    </location>
</feature>
<evidence type="ECO:0000256" key="1">
    <source>
        <dbReference type="ARBA" id="ARBA00023172"/>
    </source>
</evidence>
<protein>
    <recommendedName>
        <fullName evidence="3">Tyr recombinase domain-containing protein</fullName>
    </recommendedName>
</protein>
<accession>A0A922MD02</accession>
<dbReference type="EMBL" id="JACEFF010000620">
    <property type="protein sequence ID" value="KAH9634343.1"/>
    <property type="molecule type" value="Genomic_DNA"/>
</dbReference>
<evidence type="ECO:0000259" key="3">
    <source>
        <dbReference type="PROSITE" id="PS51898"/>
    </source>
</evidence>
<dbReference type="GO" id="GO:0006310">
    <property type="term" value="P:DNA recombination"/>
    <property type="evidence" value="ECO:0007669"/>
    <property type="project" value="UniProtKB-KW"/>
</dbReference>
<dbReference type="InterPro" id="IPR011010">
    <property type="entry name" value="DNA_brk_join_enz"/>
</dbReference>
<dbReference type="PROSITE" id="PS51898">
    <property type="entry name" value="TYR_RECOMBINASE"/>
    <property type="match status" value="1"/>
</dbReference>
<dbReference type="Gene3D" id="1.10.443.10">
    <property type="entry name" value="Intergrase catalytic core"/>
    <property type="match status" value="1"/>
</dbReference>
<feature type="chain" id="PRO_5037111553" description="Tyr recombinase domain-containing protein" evidence="2">
    <location>
        <begin position="20"/>
        <end position="179"/>
    </location>
</feature>
<sequence length="179" mass="19872">MTKKLVVLLALSTAQRAQTLSLIKISNIKQSESCVNIAITDMTKTSAAGRTQPNLFLPFFEKPEICPARTLCDYIRFTTEIRGHNDYLFLSLKKPHKPVSASTVGRWIKNTLSDCGIDTRVFSGHSTRHASTSKAKSKGISLDVIRQTAGWTNNSLKFAKFYNRPILNSGEFAHAVLNV</sequence>
<organism evidence="4 5">
    <name type="scientific">Spodoptera exigua</name>
    <name type="common">Beet armyworm</name>
    <name type="synonym">Noctua fulgens</name>
    <dbReference type="NCBI Taxonomy" id="7107"/>
    <lineage>
        <taxon>Eukaryota</taxon>
        <taxon>Metazoa</taxon>
        <taxon>Ecdysozoa</taxon>
        <taxon>Arthropoda</taxon>
        <taxon>Hexapoda</taxon>
        <taxon>Insecta</taxon>
        <taxon>Pterygota</taxon>
        <taxon>Neoptera</taxon>
        <taxon>Endopterygota</taxon>
        <taxon>Lepidoptera</taxon>
        <taxon>Glossata</taxon>
        <taxon>Ditrysia</taxon>
        <taxon>Noctuoidea</taxon>
        <taxon>Noctuidae</taxon>
        <taxon>Amphipyrinae</taxon>
        <taxon>Spodoptera</taxon>
    </lineage>
</organism>
<dbReference type="SUPFAM" id="SSF56349">
    <property type="entry name" value="DNA breaking-rejoining enzymes"/>
    <property type="match status" value="1"/>
</dbReference>
<dbReference type="GO" id="GO:0003677">
    <property type="term" value="F:DNA binding"/>
    <property type="evidence" value="ECO:0007669"/>
    <property type="project" value="InterPro"/>
</dbReference>
<gene>
    <name evidence="4" type="ORF">HF086_011603</name>
</gene>
<reference evidence="4" key="1">
    <citation type="journal article" date="2021" name="G3 (Bethesda)">
        <title>Genome and transcriptome analysis of the beet armyworm Spodoptera exigua reveals targets for pest control. .</title>
        <authorList>
            <person name="Simon S."/>
            <person name="Breeschoten T."/>
            <person name="Jansen H.J."/>
            <person name="Dirks R.P."/>
            <person name="Schranz M.E."/>
            <person name="Ros V.I.D."/>
        </authorList>
    </citation>
    <scope>NUCLEOTIDE SEQUENCE</scope>
    <source>
        <strain evidence="4">TB_SE_WUR_2020</strain>
    </source>
</reference>
<name>A0A922MD02_SPOEX</name>
<dbReference type="AlphaFoldDB" id="A0A922MD02"/>
<feature type="domain" description="Tyr recombinase" evidence="3">
    <location>
        <begin position="1"/>
        <end position="178"/>
    </location>
</feature>